<dbReference type="FunFam" id="2.60.40.770:FF:000001">
    <property type="entry name" value="NPC intracellular cholesterol transporter 2"/>
    <property type="match status" value="1"/>
</dbReference>
<dbReference type="GO" id="GO:0005576">
    <property type="term" value="C:extracellular region"/>
    <property type="evidence" value="ECO:0007669"/>
    <property type="project" value="UniProtKB-SubCell"/>
</dbReference>
<evidence type="ECO:0000256" key="1">
    <source>
        <dbReference type="ARBA" id="ARBA00004613"/>
    </source>
</evidence>
<evidence type="ECO:0000259" key="7">
    <source>
        <dbReference type="SMART" id="SM00737"/>
    </source>
</evidence>
<dbReference type="PANTHER" id="PTHR11306">
    <property type="entry name" value="NIEMANN PICK TYPE C2 PROTEIN NPC2-RELATED"/>
    <property type="match status" value="1"/>
</dbReference>
<evidence type="ECO:0000256" key="6">
    <source>
        <dbReference type="SAM" id="SignalP"/>
    </source>
</evidence>
<proteinExistence type="inferred from homology"/>
<feature type="domain" description="MD-2-related lipid-recognition" evidence="7">
    <location>
        <begin position="22"/>
        <end position="146"/>
    </location>
</feature>
<name>A0AAW1JHY9_POPJA</name>
<dbReference type="InterPro" id="IPR033916">
    <property type="entry name" value="ML_Npc2-like"/>
</dbReference>
<keyword evidence="5" id="KW-1015">Disulfide bond</keyword>
<dbReference type="SMART" id="SM00737">
    <property type="entry name" value="ML"/>
    <property type="match status" value="1"/>
</dbReference>
<dbReference type="InterPro" id="IPR014756">
    <property type="entry name" value="Ig_E-set"/>
</dbReference>
<dbReference type="GO" id="GO:0032367">
    <property type="term" value="P:intracellular cholesterol transport"/>
    <property type="evidence" value="ECO:0007669"/>
    <property type="project" value="InterPro"/>
</dbReference>
<feature type="chain" id="PRO_5043878379" evidence="6">
    <location>
        <begin position="21"/>
        <end position="149"/>
    </location>
</feature>
<evidence type="ECO:0000256" key="3">
    <source>
        <dbReference type="ARBA" id="ARBA00022525"/>
    </source>
</evidence>
<dbReference type="Gene3D" id="2.60.40.770">
    <property type="match status" value="1"/>
</dbReference>
<keyword evidence="4 6" id="KW-0732">Signal</keyword>
<keyword evidence="3" id="KW-0964">Secreted</keyword>
<evidence type="ECO:0000256" key="4">
    <source>
        <dbReference type="ARBA" id="ARBA00022729"/>
    </source>
</evidence>
<comment type="similarity">
    <text evidence="2">Belongs to the NPC2 family.</text>
</comment>
<evidence type="ECO:0000256" key="2">
    <source>
        <dbReference type="ARBA" id="ARBA00006370"/>
    </source>
</evidence>
<dbReference type="GO" id="GO:0032934">
    <property type="term" value="F:sterol binding"/>
    <property type="evidence" value="ECO:0007669"/>
    <property type="project" value="InterPro"/>
</dbReference>
<dbReference type="Pfam" id="PF02221">
    <property type="entry name" value="E1_DerP2_DerF2"/>
    <property type="match status" value="1"/>
</dbReference>
<comment type="caution">
    <text evidence="8">The sequence shown here is derived from an EMBL/GenBank/DDBJ whole genome shotgun (WGS) entry which is preliminary data.</text>
</comment>
<reference evidence="8 9" key="1">
    <citation type="journal article" date="2024" name="BMC Genomics">
        <title>De novo assembly and annotation of Popillia japonica's genome with initial clues to its potential as an invasive pest.</title>
        <authorList>
            <person name="Cucini C."/>
            <person name="Boschi S."/>
            <person name="Funari R."/>
            <person name="Cardaioli E."/>
            <person name="Iannotti N."/>
            <person name="Marturano G."/>
            <person name="Paoli F."/>
            <person name="Bruttini M."/>
            <person name="Carapelli A."/>
            <person name="Frati F."/>
            <person name="Nardi F."/>
        </authorList>
    </citation>
    <scope>NUCLEOTIDE SEQUENCE [LARGE SCALE GENOMIC DNA]</scope>
    <source>
        <strain evidence="8">DMR45628</strain>
    </source>
</reference>
<evidence type="ECO:0000313" key="9">
    <source>
        <dbReference type="Proteomes" id="UP001458880"/>
    </source>
</evidence>
<sequence>MDNIFISYLCFALLVSVVSATYSDCGSTLGTVSAIAVTDCKDSDAQCVLRRNSNVTIQISFVPNKSIQQINAVVHGVILGVPIPFELPNSDGCKDSGVSCPLQEGQTYTYSTTLPVLKKYPRVNVEVKFELQDQSDSDVTCSMIPSKIQ</sequence>
<dbReference type="SUPFAM" id="SSF81296">
    <property type="entry name" value="E set domains"/>
    <property type="match status" value="1"/>
</dbReference>
<dbReference type="InterPro" id="IPR003172">
    <property type="entry name" value="ML_dom"/>
</dbReference>
<dbReference type="InterPro" id="IPR039670">
    <property type="entry name" value="NPC2-like"/>
</dbReference>
<gene>
    <name evidence="8" type="ORF">QE152_g29381</name>
</gene>
<dbReference type="CDD" id="cd00916">
    <property type="entry name" value="Npc2_like"/>
    <property type="match status" value="1"/>
</dbReference>
<dbReference type="AlphaFoldDB" id="A0AAW1JHY9"/>
<evidence type="ECO:0000256" key="5">
    <source>
        <dbReference type="ARBA" id="ARBA00023157"/>
    </source>
</evidence>
<keyword evidence="9" id="KW-1185">Reference proteome</keyword>
<evidence type="ECO:0000313" key="8">
    <source>
        <dbReference type="EMBL" id="KAK9703364.1"/>
    </source>
</evidence>
<organism evidence="8 9">
    <name type="scientific">Popillia japonica</name>
    <name type="common">Japanese beetle</name>
    <dbReference type="NCBI Taxonomy" id="7064"/>
    <lineage>
        <taxon>Eukaryota</taxon>
        <taxon>Metazoa</taxon>
        <taxon>Ecdysozoa</taxon>
        <taxon>Arthropoda</taxon>
        <taxon>Hexapoda</taxon>
        <taxon>Insecta</taxon>
        <taxon>Pterygota</taxon>
        <taxon>Neoptera</taxon>
        <taxon>Endopterygota</taxon>
        <taxon>Coleoptera</taxon>
        <taxon>Polyphaga</taxon>
        <taxon>Scarabaeiformia</taxon>
        <taxon>Scarabaeidae</taxon>
        <taxon>Rutelinae</taxon>
        <taxon>Popillia</taxon>
    </lineage>
</organism>
<feature type="signal peptide" evidence="6">
    <location>
        <begin position="1"/>
        <end position="20"/>
    </location>
</feature>
<protein>
    <submittedName>
        <fullName evidence="8">ML domain</fullName>
    </submittedName>
</protein>
<dbReference type="PANTHER" id="PTHR11306:SF68">
    <property type="entry name" value="NPC INTRACELLULAR CHOLESTEROL TRANSPORTER 2"/>
    <property type="match status" value="1"/>
</dbReference>
<dbReference type="EMBL" id="JASPKY010000371">
    <property type="protein sequence ID" value="KAK9703364.1"/>
    <property type="molecule type" value="Genomic_DNA"/>
</dbReference>
<dbReference type="Proteomes" id="UP001458880">
    <property type="component" value="Unassembled WGS sequence"/>
</dbReference>
<accession>A0AAW1JHY9</accession>
<comment type="subcellular location">
    <subcellularLocation>
        <location evidence="1">Secreted</location>
    </subcellularLocation>
</comment>